<feature type="transmembrane region" description="Helical" evidence="1">
    <location>
        <begin position="132"/>
        <end position="149"/>
    </location>
</feature>
<accession>T1KI57</accession>
<evidence type="ECO:0008006" key="4">
    <source>
        <dbReference type="Google" id="ProtNLM"/>
    </source>
</evidence>
<name>T1KI57_TETUR</name>
<keyword evidence="3" id="KW-1185">Reference proteome</keyword>
<reference evidence="3" key="1">
    <citation type="submission" date="2011-08" db="EMBL/GenBank/DDBJ databases">
        <authorList>
            <person name="Rombauts S."/>
        </authorList>
    </citation>
    <scope>NUCLEOTIDE SEQUENCE</scope>
    <source>
        <strain evidence="3">London</strain>
    </source>
</reference>
<keyword evidence="1" id="KW-0812">Transmembrane</keyword>
<keyword evidence="1" id="KW-0472">Membrane</keyword>
<feature type="transmembrane region" description="Helical" evidence="1">
    <location>
        <begin position="269"/>
        <end position="291"/>
    </location>
</feature>
<feature type="transmembrane region" description="Helical" evidence="1">
    <location>
        <begin position="332"/>
        <end position="361"/>
    </location>
</feature>
<keyword evidence="1" id="KW-1133">Transmembrane helix</keyword>
<reference evidence="2" key="2">
    <citation type="submission" date="2015-06" db="UniProtKB">
        <authorList>
            <consortium name="EnsemblMetazoa"/>
        </authorList>
    </citation>
    <scope>IDENTIFICATION</scope>
</reference>
<evidence type="ECO:0000256" key="1">
    <source>
        <dbReference type="SAM" id="Phobius"/>
    </source>
</evidence>
<feature type="transmembrane region" description="Helical" evidence="1">
    <location>
        <begin position="37"/>
        <end position="58"/>
    </location>
</feature>
<feature type="transmembrane region" description="Helical" evidence="1">
    <location>
        <begin position="236"/>
        <end position="257"/>
    </location>
</feature>
<organism evidence="2 3">
    <name type="scientific">Tetranychus urticae</name>
    <name type="common">Two-spotted spider mite</name>
    <dbReference type="NCBI Taxonomy" id="32264"/>
    <lineage>
        <taxon>Eukaryota</taxon>
        <taxon>Metazoa</taxon>
        <taxon>Ecdysozoa</taxon>
        <taxon>Arthropoda</taxon>
        <taxon>Chelicerata</taxon>
        <taxon>Arachnida</taxon>
        <taxon>Acari</taxon>
        <taxon>Acariformes</taxon>
        <taxon>Trombidiformes</taxon>
        <taxon>Prostigmata</taxon>
        <taxon>Eleutherengona</taxon>
        <taxon>Raphignathae</taxon>
        <taxon>Tetranychoidea</taxon>
        <taxon>Tetranychidae</taxon>
        <taxon>Tetranychus</taxon>
    </lineage>
</organism>
<dbReference type="Proteomes" id="UP000015104">
    <property type="component" value="Unassembled WGS sequence"/>
</dbReference>
<evidence type="ECO:0000313" key="3">
    <source>
        <dbReference type="Proteomes" id="UP000015104"/>
    </source>
</evidence>
<sequence>MLIVSSDNKQVPEMNKVIEISSIFTVIVDKKSRKTRYFLLAIALFLATLIGSFIMYTAYKNFLTSETLAGKNLCILQFLNGFSVINVYFCLIFVCDWKRFVEFKEIWSQTGLQNDPETISSIKSQVRNYRRFICALNAVFTFTATLSIYQSDLSFKPKDVFQSIFVTCVSFIYSFLFGLITDFPIQMVLFICSVFVRVNQRLAYLIKHPDSAEDNMKSIRLLHCIGSQLTRAADQFIRYFLATSYALKVSFILINLYRIIYLSETLSDYFISLSLLIAVSSMTAFVTYNAVKVNNLASKGFHDTYRLSFTKNCPNYFAEASLLMYRMGRNDIGLTFANLFTITASFVTSLTTLCITLILAFPTIQSQVNKQC</sequence>
<dbReference type="HOGENOM" id="CLU_767974_0_0_1"/>
<evidence type="ECO:0000313" key="2">
    <source>
        <dbReference type="EnsemblMetazoa" id="tetur12g00150.1"/>
    </source>
</evidence>
<feature type="transmembrane region" description="Helical" evidence="1">
    <location>
        <begin position="78"/>
        <end position="97"/>
    </location>
</feature>
<dbReference type="AlphaFoldDB" id="T1KI57"/>
<dbReference type="EMBL" id="CAEY01000108">
    <property type="status" value="NOT_ANNOTATED_CDS"/>
    <property type="molecule type" value="Genomic_DNA"/>
</dbReference>
<dbReference type="EnsemblMetazoa" id="tetur12g00150.1">
    <property type="protein sequence ID" value="tetur12g00150.1"/>
    <property type="gene ID" value="tetur12g00150"/>
</dbReference>
<feature type="transmembrane region" description="Helical" evidence="1">
    <location>
        <begin position="161"/>
        <end position="180"/>
    </location>
</feature>
<proteinExistence type="predicted"/>
<protein>
    <recommendedName>
        <fullName evidence="4">Gustatory receptor</fullName>
    </recommendedName>
</protein>